<evidence type="ECO:0000313" key="1">
    <source>
        <dbReference type="EMBL" id="KAI5673653.1"/>
    </source>
</evidence>
<protein>
    <submittedName>
        <fullName evidence="1">Uncharacterized protein</fullName>
    </submittedName>
</protein>
<dbReference type="Proteomes" id="UP001060085">
    <property type="component" value="Linkage Group LG03"/>
</dbReference>
<comment type="caution">
    <text evidence="1">The sequence shown here is derived from an EMBL/GenBank/DDBJ whole genome shotgun (WGS) entry which is preliminary data.</text>
</comment>
<accession>A0ACC0BM01</accession>
<dbReference type="EMBL" id="CM044703">
    <property type="protein sequence ID" value="KAI5673653.1"/>
    <property type="molecule type" value="Genomic_DNA"/>
</dbReference>
<name>A0ACC0BM01_CATRO</name>
<reference evidence="2" key="1">
    <citation type="journal article" date="2023" name="Nat. Plants">
        <title>Single-cell RNA sequencing provides a high-resolution roadmap for understanding the multicellular compartmentation of specialized metabolism.</title>
        <authorList>
            <person name="Sun S."/>
            <person name="Shen X."/>
            <person name="Li Y."/>
            <person name="Li Y."/>
            <person name="Wang S."/>
            <person name="Li R."/>
            <person name="Zhang H."/>
            <person name="Shen G."/>
            <person name="Guo B."/>
            <person name="Wei J."/>
            <person name="Xu J."/>
            <person name="St-Pierre B."/>
            <person name="Chen S."/>
            <person name="Sun C."/>
        </authorList>
    </citation>
    <scope>NUCLEOTIDE SEQUENCE [LARGE SCALE GENOMIC DNA]</scope>
</reference>
<evidence type="ECO:0000313" key="2">
    <source>
        <dbReference type="Proteomes" id="UP001060085"/>
    </source>
</evidence>
<organism evidence="1 2">
    <name type="scientific">Catharanthus roseus</name>
    <name type="common">Madagascar periwinkle</name>
    <name type="synonym">Vinca rosea</name>
    <dbReference type="NCBI Taxonomy" id="4058"/>
    <lineage>
        <taxon>Eukaryota</taxon>
        <taxon>Viridiplantae</taxon>
        <taxon>Streptophyta</taxon>
        <taxon>Embryophyta</taxon>
        <taxon>Tracheophyta</taxon>
        <taxon>Spermatophyta</taxon>
        <taxon>Magnoliopsida</taxon>
        <taxon>eudicotyledons</taxon>
        <taxon>Gunneridae</taxon>
        <taxon>Pentapetalae</taxon>
        <taxon>asterids</taxon>
        <taxon>lamiids</taxon>
        <taxon>Gentianales</taxon>
        <taxon>Apocynaceae</taxon>
        <taxon>Rauvolfioideae</taxon>
        <taxon>Vinceae</taxon>
        <taxon>Catharanthinae</taxon>
        <taxon>Catharanthus</taxon>
    </lineage>
</organism>
<proteinExistence type="predicted"/>
<gene>
    <name evidence="1" type="ORF">M9H77_14017</name>
</gene>
<sequence>MASMTMTASFLGGAAVPKNLPVAGAANRRGMLVVKASKVDVGEKINMVEDEGSSNGRREMVFAAAAAAVCSLAKIAMADEEPKAGTPDARKKYAPICVTMPTAKICHK</sequence>
<keyword evidence="2" id="KW-1185">Reference proteome</keyword>